<dbReference type="RefSeq" id="WP_310275993.1">
    <property type="nucleotide sequence ID" value="NZ_JAVDXW010000001.1"/>
</dbReference>
<dbReference type="EMBL" id="JAVDXW010000001">
    <property type="protein sequence ID" value="MDR7303586.1"/>
    <property type="molecule type" value="Genomic_DNA"/>
</dbReference>
<gene>
    <name evidence="1" type="ORF">JOF55_003767</name>
</gene>
<sequence length="198" mass="21505">MTAAFGRAPAGVFLPPSPLDAAAVHSLHQQAFPFRQAGLNIGDRQSTGVSMTTPDRHIRLGYRTQKQLLARIHHLQVTTSVPSAFGPIADCTLELRIRGTHRTRHWWNPSGPGKSEADEVATKLTGPALTELIHAVDLTSCTVSWTAHTGCWHVCVEPYAGHHLRLLLPPMTYTNTLTRTEAAVITAALHEITTAVAD</sequence>
<evidence type="ECO:0000313" key="2">
    <source>
        <dbReference type="Proteomes" id="UP001180845"/>
    </source>
</evidence>
<reference evidence="1" key="1">
    <citation type="submission" date="2023-07" db="EMBL/GenBank/DDBJ databases">
        <title>Sequencing the genomes of 1000 actinobacteria strains.</title>
        <authorList>
            <person name="Klenk H.-P."/>
        </authorList>
    </citation>
    <scope>NUCLEOTIDE SEQUENCE</scope>
    <source>
        <strain evidence="1">DSM 45977</strain>
    </source>
</reference>
<keyword evidence="2" id="KW-1185">Reference proteome</keyword>
<comment type="caution">
    <text evidence="1">The sequence shown here is derived from an EMBL/GenBank/DDBJ whole genome shotgun (WGS) entry which is preliminary data.</text>
</comment>
<dbReference type="Pfam" id="PF11354">
    <property type="entry name" value="DUF3156"/>
    <property type="match status" value="1"/>
</dbReference>
<name>A0AAE3ZGP7_9ACTN</name>
<organism evidence="1 2">
    <name type="scientific">Haloactinomyces albus</name>
    <dbReference type="NCBI Taxonomy" id="1352928"/>
    <lineage>
        <taxon>Bacteria</taxon>
        <taxon>Bacillati</taxon>
        <taxon>Actinomycetota</taxon>
        <taxon>Actinomycetes</taxon>
        <taxon>Actinopolysporales</taxon>
        <taxon>Actinopolysporaceae</taxon>
        <taxon>Haloactinomyces</taxon>
    </lineage>
</organism>
<evidence type="ECO:0000313" key="1">
    <source>
        <dbReference type="EMBL" id="MDR7303586.1"/>
    </source>
</evidence>
<dbReference type="AlphaFoldDB" id="A0AAE3ZGP7"/>
<accession>A0AAE3ZGP7</accession>
<protein>
    <recommendedName>
        <fullName evidence="3">DUF3156 family protein</fullName>
    </recommendedName>
</protein>
<proteinExistence type="predicted"/>
<dbReference type="Proteomes" id="UP001180845">
    <property type="component" value="Unassembled WGS sequence"/>
</dbReference>
<evidence type="ECO:0008006" key="3">
    <source>
        <dbReference type="Google" id="ProtNLM"/>
    </source>
</evidence>
<dbReference type="InterPro" id="IPR021500">
    <property type="entry name" value="DUF3156"/>
</dbReference>